<dbReference type="AlphaFoldDB" id="A0A2V0P0G2"/>
<dbReference type="PANTHER" id="PTHR23502">
    <property type="entry name" value="MAJOR FACILITATOR SUPERFAMILY"/>
    <property type="match status" value="1"/>
</dbReference>
<feature type="transmembrane region" description="Helical" evidence="7">
    <location>
        <begin position="187"/>
        <end position="205"/>
    </location>
</feature>
<dbReference type="InterPro" id="IPR020846">
    <property type="entry name" value="MFS_dom"/>
</dbReference>
<dbReference type="GO" id="GO:0022857">
    <property type="term" value="F:transmembrane transporter activity"/>
    <property type="evidence" value="ECO:0007669"/>
    <property type="project" value="InterPro"/>
</dbReference>
<feature type="region of interest" description="Disordered" evidence="6">
    <location>
        <begin position="516"/>
        <end position="541"/>
    </location>
</feature>
<dbReference type="Proteomes" id="UP000247498">
    <property type="component" value="Unassembled WGS sequence"/>
</dbReference>
<feature type="domain" description="Major facilitator superfamily (MFS) profile" evidence="8">
    <location>
        <begin position="63"/>
        <end position="484"/>
    </location>
</feature>
<evidence type="ECO:0000256" key="6">
    <source>
        <dbReference type="SAM" id="MobiDB-lite"/>
    </source>
</evidence>
<feature type="transmembrane region" description="Helical" evidence="7">
    <location>
        <begin position="388"/>
        <end position="408"/>
    </location>
</feature>
<keyword evidence="5 7" id="KW-0472">Membrane</keyword>
<proteinExistence type="predicted"/>
<evidence type="ECO:0000313" key="9">
    <source>
        <dbReference type="EMBL" id="GBF93358.1"/>
    </source>
</evidence>
<sequence length="558" mass="55671">MGLFKGGGKKAAGAAALDVEAAAAGPAAARSAAAADGPAAKDGGGEHPTSIYSIYSRRRKGLTLFVCACSTALVPICDTIYLPAVDAVQQSLKTTAGMVATSISVYMYTLALGALFFGPVADRFGRRVTLLGSTAAFTALSVACMLAPTIEVLLAFRAVQGFVVAACSTTSNAILADTYAPAERGRAMGVAAIPFLVGPVIGPLLGGGLSQSLGWRATFAALVVFGGVMVAAQLLVIQETHHFFALRRLRATRGDAAADAIQEEAHPPHFDPPYKPLVHLWDRHIAPYAAVTVMLFAVMFASMIVLPLVLAAPPYNMGEGLLGVANGVPFGLGGLLAAPLGGAMADACARRWRGAPEGRMVYASAVAVAVQPLAVLLFGWGMHFKLPAAVPLLGGFFINFAMTSHMPATMSLISIHKQRYAAAAGGGLHALQFLVAGAFVQATPVGVASLGVGPYMSLCAGLALAATLASIAAVAAALRAARRAAGAPGAALAAAEAGDGGAAGAGAGAGAGPAAAAAAAASPPHSPRPGAPLGGPALSGRRSSLDAALEGIAGTQAA</sequence>
<feature type="transmembrane region" description="Helical" evidence="7">
    <location>
        <begin position="455"/>
        <end position="478"/>
    </location>
</feature>
<feature type="transmembrane region" description="Helical" evidence="7">
    <location>
        <begin position="62"/>
        <end position="84"/>
    </location>
</feature>
<evidence type="ECO:0000256" key="2">
    <source>
        <dbReference type="ARBA" id="ARBA00022448"/>
    </source>
</evidence>
<feature type="transmembrane region" description="Helical" evidence="7">
    <location>
        <begin position="361"/>
        <end position="382"/>
    </location>
</feature>
<dbReference type="EMBL" id="BDRX01000040">
    <property type="protein sequence ID" value="GBF93358.1"/>
    <property type="molecule type" value="Genomic_DNA"/>
</dbReference>
<feature type="transmembrane region" description="Helical" evidence="7">
    <location>
        <begin position="285"/>
        <end position="310"/>
    </location>
</feature>
<feature type="transmembrane region" description="Helical" evidence="7">
    <location>
        <begin position="154"/>
        <end position="175"/>
    </location>
</feature>
<evidence type="ECO:0000256" key="4">
    <source>
        <dbReference type="ARBA" id="ARBA00022989"/>
    </source>
</evidence>
<feature type="transmembrane region" description="Helical" evidence="7">
    <location>
        <begin position="217"/>
        <end position="237"/>
    </location>
</feature>
<dbReference type="InterPro" id="IPR011701">
    <property type="entry name" value="MFS"/>
</dbReference>
<dbReference type="Gene3D" id="1.20.1720.10">
    <property type="entry name" value="Multidrug resistance protein D"/>
    <property type="match status" value="1"/>
</dbReference>
<comment type="subcellular location">
    <subcellularLocation>
        <location evidence="1">Membrane</location>
        <topology evidence="1">Multi-pass membrane protein</topology>
    </subcellularLocation>
</comment>
<keyword evidence="2" id="KW-0813">Transport</keyword>
<keyword evidence="3 7" id="KW-0812">Transmembrane</keyword>
<keyword evidence="10" id="KW-1185">Reference proteome</keyword>
<feature type="transmembrane region" description="Helical" evidence="7">
    <location>
        <begin position="129"/>
        <end position="148"/>
    </location>
</feature>
<evidence type="ECO:0000256" key="3">
    <source>
        <dbReference type="ARBA" id="ARBA00022692"/>
    </source>
</evidence>
<organism evidence="9 10">
    <name type="scientific">Raphidocelis subcapitata</name>
    <dbReference type="NCBI Taxonomy" id="307507"/>
    <lineage>
        <taxon>Eukaryota</taxon>
        <taxon>Viridiplantae</taxon>
        <taxon>Chlorophyta</taxon>
        <taxon>core chlorophytes</taxon>
        <taxon>Chlorophyceae</taxon>
        <taxon>CS clade</taxon>
        <taxon>Sphaeropleales</taxon>
        <taxon>Selenastraceae</taxon>
        <taxon>Raphidocelis</taxon>
    </lineage>
</organism>
<comment type="caution">
    <text evidence="9">The sequence shown here is derived from an EMBL/GenBank/DDBJ whole genome shotgun (WGS) entry which is preliminary data.</text>
</comment>
<feature type="transmembrane region" description="Helical" evidence="7">
    <location>
        <begin position="420"/>
        <end position="443"/>
    </location>
</feature>
<gene>
    <name evidence="9" type="ORF">Rsub_06396</name>
</gene>
<dbReference type="PROSITE" id="PS50850">
    <property type="entry name" value="MFS"/>
    <property type="match status" value="1"/>
</dbReference>
<feature type="transmembrane region" description="Helical" evidence="7">
    <location>
        <begin position="330"/>
        <end position="349"/>
    </location>
</feature>
<dbReference type="SUPFAM" id="SSF103473">
    <property type="entry name" value="MFS general substrate transporter"/>
    <property type="match status" value="1"/>
</dbReference>
<evidence type="ECO:0000313" key="10">
    <source>
        <dbReference type="Proteomes" id="UP000247498"/>
    </source>
</evidence>
<name>A0A2V0P0G2_9CHLO</name>
<evidence type="ECO:0000256" key="7">
    <source>
        <dbReference type="SAM" id="Phobius"/>
    </source>
</evidence>
<evidence type="ECO:0000256" key="1">
    <source>
        <dbReference type="ARBA" id="ARBA00004141"/>
    </source>
</evidence>
<dbReference type="PANTHER" id="PTHR23502:SF132">
    <property type="entry name" value="POLYAMINE TRANSPORTER 2-RELATED"/>
    <property type="match status" value="1"/>
</dbReference>
<accession>A0A2V0P0G2</accession>
<evidence type="ECO:0000259" key="8">
    <source>
        <dbReference type="PROSITE" id="PS50850"/>
    </source>
</evidence>
<dbReference type="InParanoid" id="A0A2V0P0G2"/>
<dbReference type="Pfam" id="PF07690">
    <property type="entry name" value="MFS_1"/>
    <property type="match status" value="1"/>
</dbReference>
<dbReference type="InterPro" id="IPR036259">
    <property type="entry name" value="MFS_trans_sf"/>
</dbReference>
<keyword evidence="4 7" id="KW-1133">Transmembrane helix</keyword>
<dbReference type="STRING" id="307507.A0A2V0P0G2"/>
<dbReference type="GO" id="GO:0005886">
    <property type="term" value="C:plasma membrane"/>
    <property type="evidence" value="ECO:0007669"/>
    <property type="project" value="TreeGrafter"/>
</dbReference>
<dbReference type="OrthoDB" id="2441642at2759"/>
<protein>
    <submittedName>
        <fullName evidence="9">MFS multidrug resistance</fullName>
    </submittedName>
</protein>
<reference evidence="9 10" key="1">
    <citation type="journal article" date="2018" name="Sci. Rep.">
        <title>Raphidocelis subcapitata (=Pseudokirchneriella subcapitata) provides an insight into genome evolution and environmental adaptations in the Sphaeropleales.</title>
        <authorList>
            <person name="Suzuki S."/>
            <person name="Yamaguchi H."/>
            <person name="Nakajima N."/>
            <person name="Kawachi M."/>
        </authorList>
    </citation>
    <scope>NUCLEOTIDE SEQUENCE [LARGE SCALE GENOMIC DNA]</scope>
    <source>
        <strain evidence="9 10">NIES-35</strain>
    </source>
</reference>
<feature type="transmembrane region" description="Helical" evidence="7">
    <location>
        <begin position="96"/>
        <end position="117"/>
    </location>
</feature>
<evidence type="ECO:0000256" key="5">
    <source>
        <dbReference type="ARBA" id="ARBA00023136"/>
    </source>
</evidence>